<keyword evidence="2" id="KW-1185">Reference proteome</keyword>
<evidence type="ECO:0000313" key="1">
    <source>
        <dbReference type="EMBL" id="MCJ2185382.1"/>
    </source>
</evidence>
<accession>A0ABT0BK05</accession>
<protein>
    <submittedName>
        <fullName evidence="1">PqqD family peptide modification chaperone</fullName>
    </submittedName>
</protein>
<dbReference type="EMBL" id="JALHLG010000001">
    <property type="protein sequence ID" value="MCJ2185382.1"/>
    <property type="molecule type" value="Genomic_DNA"/>
</dbReference>
<dbReference type="Pfam" id="PF05402">
    <property type="entry name" value="PqqD"/>
    <property type="match status" value="1"/>
</dbReference>
<dbReference type="RefSeq" id="WP_243917120.1">
    <property type="nucleotide sequence ID" value="NZ_JALHLG010000001.1"/>
</dbReference>
<gene>
    <name evidence="1" type="ORF">MTR66_00970</name>
</gene>
<evidence type="ECO:0000313" key="2">
    <source>
        <dbReference type="Proteomes" id="UP001202281"/>
    </source>
</evidence>
<organism evidence="1 2">
    <name type="scientific">Novosphingobium beihaiensis</name>
    <dbReference type="NCBI Taxonomy" id="2930389"/>
    <lineage>
        <taxon>Bacteria</taxon>
        <taxon>Pseudomonadati</taxon>
        <taxon>Pseudomonadota</taxon>
        <taxon>Alphaproteobacteria</taxon>
        <taxon>Sphingomonadales</taxon>
        <taxon>Sphingomonadaceae</taxon>
        <taxon>Novosphingobium</taxon>
    </lineage>
</organism>
<name>A0ABT0BK05_9SPHN</name>
<reference evidence="1 2" key="1">
    <citation type="submission" date="2022-04" db="EMBL/GenBank/DDBJ databases">
        <title>Identification of a novel bacterium isolated from mangrove sediments.</title>
        <authorList>
            <person name="Pan X."/>
        </authorList>
    </citation>
    <scope>NUCLEOTIDE SEQUENCE [LARGE SCALE GENOMIC DNA]</scope>
    <source>
        <strain evidence="1 2">B2638</strain>
    </source>
</reference>
<sequence>MTENVTIALSTTVRQSDNQIAAELDGDVVLMSIEEGKYYNLNDIASEVWARLEHPMTVATLCDALAREFDASVDTVRVDVIALLGDLYKGKLIEIAA</sequence>
<proteinExistence type="predicted"/>
<dbReference type="InterPro" id="IPR041881">
    <property type="entry name" value="PqqD_sf"/>
</dbReference>
<dbReference type="Gene3D" id="1.10.10.1150">
    <property type="entry name" value="Coenzyme PQQ synthesis protein D (PqqD)"/>
    <property type="match status" value="1"/>
</dbReference>
<comment type="caution">
    <text evidence="1">The sequence shown here is derived from an EMBL/GenBank/DDBJ whole genome shotgun (WGS) entry which is preliminary data.</text>
</comment>
<dbReference type="Proteomes" id="UP001202281">
    <property type="component" value="Unassembled WGS sequence"/>
</dbReference>
<dbReference type="InterPro" id="IPR008792">
    <property type="entry name" value="PQQD"/>
</dbReference>